<evidence type="ECO:0000313" key="3">
    <source>
        <dbReference type="Proteomes" id="UP000320314"/>
    </source>
</evidence>
<evidence type="ECO:0000256" key="1">
    <source>
        <dbReference type="SAM" id="MobiDB-lite"/>
    </source>
</evidence>
<protein>
    <submittedName>
        <fullName evidence="2">Uncharacterized protein</fullName>
    </submittedName>
</protein>
<accession>A0A506UA02</accession>
<name>A0A506UA02_9HYPH</name>
<comment type="caution">
    <text evidence="2">The sequence shown here is derived from an EMBL/GenBank/DDBJ whole genome shotgun (WGS) entry which is preliminary data.</text>
</comment>
<feature type="compositionally biased region" description="Low complexity" evidence="1">
    <location>
        <begin position="201"/>
        <end position="211"/>
    </location>
</feature>
<dbReference type="EMBL" id="VHLH01000005">
    <property type="protein sequence ID" value="TPW30700.1"/>
    <property type="molecule type" value="Genomic_DNA"/>
</dbReference>
<dbReference type="RefSeq" id="WP_141165839.1">
    <property type="nucleotide sequence ID" value="NZ_VHLH01000005.1"/>
</dbReference>
<sequence length="226" mass="23860">MADSEGKTRRVRLPRTVLVCAVGGFCLVSVSAAGAYVAGAKMPFIGKDRGDLRPACTLIERVRFRAQDGNVWTRAYIAIAPSDGPARLRATLDAARAEAAEHPVDLVLVVAGDTEGPKRRILMRDTAVGARVVYAPHPDRIAPGTRRFQARYVDARPSADGDFYGKTKVPDEDQLVKIVAKDPEPTGCTPTAGEAKDADAAKGAGRSAAQGHEPSEPAPSGHEGGH</sequence>
<dbReference type="OrthoDB" id="8452149at2"/>
<keyword evidence="3" id="KW-1185">Reference proteome</keyword>
<dbReference type="AlphaFoldDB" id="A0A506UA02"/>
<dbReference type="Proteomes" id="UP000320314">
    <property type="component" value="Unassembled WGS sequence"/>
</dbReference>
<feature type="region of interest" description="Disordered" evidence="1">
    <location>
        <begin position="180"/>
        <end position="226"/>
    </location>
</feature>
<reference evidence="2 3" key="1">
    <citation type="submission" date="2019-06" db="EMBL/GenBank/DDBJ databases">
        <authorList>
            <person name="Li M."/>
        </authorList>
    </citation>
    <scope>NUCLEOTIDE SEQUENCE [LARGE SCALE GENOMIC DNA]</scope>
    <source>
        <strain evidence="2 3">BGMRC6574</strain>
    </source>
</reference>
<gene>
    <name evidence="2" type="ORF">FJU11_04555</name>
</gene>
<proteinExistence type="predicted"/>
<evidence type="ECO:0000313" key="2">
    <source>
        <dbReference type="EMBL" id="TPW30700.1"/>
    </source>
</evidence>
<organism evidence="2 3">
    <name type="scientific">Pararhizobium mangrovi</name>
    <dbReference type="NCBI Taxonomy" id="2590452"/>
    <lineage>
        <taxon>Bacteria</taxon>
        <taxon>Pseudomonadati</taxon>
        <taxon>Pseudomonadota</taxon>
        <taxon>Alphaproteobacteria</taxon>
        <taxon>Hyphomicrobiales</taxon>
        <taxon>Rhizobiaceae</taxon>
        <taxon>Rhizobium/Agrobacterium group</taxon>
        <taxon>Pararhizobium</taxon>
    </lineage>
</organism>